<dbReference type="GO" id="GO:0006171">
    <property type="term" value="P:cAMP biosynthetic process"/>
    <property type="evidence" value="ECO:0007669"/>
    <property type="project" value="TreeGrafter"/>
</dbReference>
<dbReference type="Pfam" id="PF00211">
    <property type="entry name" value="Guanylate_cyc"/>
    <property type="match status" value="1"/>
</dbReference>
<evidence type="ECO:0000259" key="1">
    <source>
        <dbReference type="PROSITE" id="PS50006"/>
    </source>
</evidence>
<name>A0A411HLL7_9GAMM</name>
<dbReference type="CDD" id="cd00060">
    <property type="entry name" value="FHA"/>
    <property type="match status" value="1"/>
</dbReference>
<dbReference type="InterPro" id="IPR008984">
    <property type="entry name" value="SMAD_FHA_dom_sf"/>
</dbReference>
<dbReference type="PANTHER" id="PTHR43081">
    <property type="entry name" value="ADENYLATE CYCLASE, TERMINAL-DIFFERENTIATION SPECIFIC-RELATED"/>
    <property type="match status" value="1"/>
</dbReference>
<keyword evidence="4" id="KW-1185">Reference proteome</keyword>
<feature type="domain" description="Guanylate cyclase" evidence="2">
    <location>
        <begin position="8"/>
        <end position="121"/>
    </location>
</feature>
<dbReference type="SUPFAM" id="SSF49879">
    <property type="entry name" value="SMAD/FHA domain"/>
    <property type="match status" value="1"/>
</dbReference>
<dbReference type="GO" id="GO:0035556">
    <property type="term" value="P:intracellular signal transduction"/>
    <property type="evidence" value="ECO:0007669"/>
    <property type="project" value="InterPro"/>
</dbReference>
<accession>A0A411HLL7</accession>
<dbReference type="SMART" id="SM00044">
    <property type="entry name" value="CYCc"/>
    <property type="match status" value="1"/>
</dbReference>
<dbReference type="SMART" id="SM00240">
    <property type="entry name" value="FHA"/>
    <property type="match status" value="1"/>
</dbReference>
<dbReference type="InterPro" id="IPR001054">
    <property type="entry name" value="A/G_cyclase"/>
</dbReference>
<dbReference type="KEGG" id="xbc:ELE36_13600"/>
<dbReference type="EMBL" id="CP035704">
    <property type="protein sequence ID" value="QBB71304.1"/>
    <property type="molecule type" value="Genomic_DNA"/>
</dbReference>
<dbReference type="Proteomes" id="UP000291562">
    <property type="component" value="Chromosome"/>
</dbReference>
<dbReference type="Pfam" id="PF00498">
    <property type="entry name" value="FHA"/>
    <property type="match status" value="1"/>
</dbReference>
<dbReference type="AlphaFoldDB" id="A0A411HLL7"/>
<proteinExistence type="predicted"/>
<dbReference type="InterPro" id="IPR029787">
    <property type="entry name" value="Nucleotide_cyclase"/>
</dbReference>
<dbReference type="InterPro" id="IPR050697">
    <property type="entry name" value="Adenylyl/Guanylyl_Cyclase_3/4"/>
</dbReference>
<dbReference type="GO" id="GO:0004016">
    <property type="term" value="F:adenylate cyclase activity"/>
    <property type="evidence" value="ECO:0007669"/>
    <property type="project" value="UniProtKB-ARBA"/>
</dbReference>
<dbReference type="PANTHER" id="PTHR43081:SF19">
    <property type="entry name" value="PH-SENSITIVE ADENYLATE CYCLASE RV1264"/>
    <property type="match status" value="1"/>
</dbReference>
<evidence type="ECO:0000313" key="3">
    <source>
        <dbReference type="EMBL" id="QBB71304.1"/>
    </source>
</evidence>
<dbReference type="SUPFAM" id="SSF55073">
    <property type="entry name" value="Nucleotide cyclase"/>
    <property type="match status" value="1"/>
</dbReference>
<reference evidence="3 4" key="1">
    <citation type="submission" date="2019-01" db="EMBL/GenBank/DDBJ databases">
        <title>Pseudolysobacter antarctica gen. nov., sp. nov., isolated from Fildes Peninsula, Antarctica.</title>
        <authorList>
            <person name="Wei Z."/>
            <person name="Peng F."/>
        </authorList>
    </citation>
    <scope>NUCLEOTIDE SEQUENCE [LARGE SCALE GENOMIC DNA]</scope>
    <source>
        <strain evidence="3 4">AQ6-296</strain>
    </source>
</reference>
<feature type="domain" description="FHA" evidence="1">
    <location>
        <begin position="213"/>
        <end position="256"/>
    </location>
</feature>
<sequence length="300" mass="33324">MTITHASTILFADVSGSTRLFEQRGDVAARRIIASVLAALSEVVTTHGGRVIKTIGDEIMVVFPGAIQGLLAAVDMHRRVDEDVEFRRDNLAIRIGLHHGDTLVEDGDVYGDAVNVAARMTALAKRQQIVTTASTLKSLTSVAMLQTRSLGQARVAGKQQPIEIVDVLWQNTTSHLTMVQRVIGSEDAGPPRNRLLMRYRGRVVELDEASEPFTLGRDASNDLVIEADWISRNHAMIEYKRGHFMLSDRSTNGTYVKLGDDDELHLHRDEFHLRRTGTISLGQTLTLNQEHVLYFQCSEV</sequence>
<dbReference type="OrthoDB" id="9806704at2"/>
<evidence type="ECO:0000259" key="2">
    <source>
        <dbReference type="PROSITE" id="PS50125"/>
    </source>
</evidence>
<dbReference type="CDD" id="cd07302">
    <property type="entry name" value="CHD"/>
    <property type="match status" value="1"/>
</dbReference>
<organism evidence="3 4">
    <name type="scientific">Pseudolysobacter antarcticus</name>
    <dbReference type="NCBI Taxonomy" id="2511995"/>
    <lineage>
        <taxon>Bacteria</taxon>
        <taxon>Pseudomonadati</taxon>
        <taxon>Pseudomonadota</taxon>
        <taxon>Gammaproteobacteria</taxon>
        <taxon>Lysobacterales</taxon>
        <taxon>Rhodanobacteraceae</taxon>
        <taxon>Pseudolysobacter</taxon>
    </lineage>
</organism>
<protein>
    <submittedName>
        <fullName evidence="3">Adenylate/guanylate cyclase domain-containing protein</fullName>
    </submittedName>
</protein>
<dbReference type="PROSITE" id="PS50125">
    <property type="entry name" value="GUANYLATE_CYCLASE_2"/>
    <property type="match status" value="1"/>
</dbReference>
<dbReference type="InterPro" id="IPR000253">
    <property type="entry name" value="FHA_dom"/>
</dbReference>
<dbReference type="RefSeq" id="WP_129834175.1">
    <property type="nucleotide sequence ID" value="NZ_CP035704.1"/>
</dbReference>
<evidence type="ECO:0000313" key="4">
    <source>
        <dbReference type="Proteomes" id="UP000291562"/>
    </source>
</evidence>
<dbReference type="PROSITE" id="PS50006">
    <property type="entry name" value="FHA_DOMAIN"/>
    <property type="match status" value="1"/>
</dbReference>
<dbReference type="Gene3D" id="2.60.200.20">
    <property type="match status" value="1"/>
</dbReference>
<dbReference type="Gene3D" id="3.30.70.1230">
    <property type="entry name" value="Nucleotide cyclase"/>
    <property type="match status" value="1"/>
</dbReference>
<gene>
    <name evidence="3" type="ORF">ELE36_13600</name>
</gene>